<evidence type="ECO:0000256" key="8">
    <source>
        <dbReference type="RuleBase" id="RU000419"/>
    </source>
</evidence>
<dbReference type="NCBIfam" id="NF009487">
    <property type="entry name" value="PRK12849.1"/>
    <property type="match status" value="1"/>
</dbReference>
<evidence type="ECO:0000256" key="3">
    <source>
        <dbReference type="ARBA" id="ARBA00022840"/>
    </source>
</evidence>
<feature type="binding site" evidence="6">
    <location>
        <position position="413"/>
    </location>
    <ligand>
        <name>ATP</name>
        <dbReference type="ChEBI" id="CHEBI:30616"/>
    </ligand>
</feature>
<reference evidence="9 10" key="1">
    <citation type="submission" date="2022-03" db="EMBL/GenBank/DDBJ databases">
        <title>Novel taxa within the pig intestine.</title>
        <authorList>
            <person name="Wylensek D."/>
            <person name="Bishof K."/>
            <person name="Afrizal A."/>
            <person name="Clavel T."/>
        </authorList>
    </citation>
    <scope>NUCLEOTIDE SEQUENCE [LARGE SCALE GENOMIC DNA]</scope>
    <source>
        <strain evidence="9 10">CLA-KB-P133</strain>
    </source>
</reference>
<comment type="subcellular location">
    <subcellularLocation>
        <location evidence="6">Cytoplasm</location>
    </subcellularLocation>
</comment>
<evidence type="ECO:0000256" key="4">
    <source>
        <dbReference type="ARBA" id="ARBA00023186"/>
    </source>
</evidence>
<comment type="caution">
    <text evidence="6">Lacks conserved residue(s) required for the propagation of feature annotation.</text>
</comment>
<keyword evidence="5 6" id="KW-0413">Isomerase</keyword>
<dbReference type="GO" id="GO:0005737">
    <property type="term" value="C:cytoplasm"/>
    <property type="evidence" value="ECO:0007669"/>
    <property type="project" value="UniProtKB-SubCell"/>
</dbReference>
<keyword evidence="10" id="KW-1185">Reference proteome</keyword>
<dbReference type="InterPro" id="IPR002423">
    <property type="entry name" value="Cpn60/GroEL/TCP-1"/>
</dbReference>
<dbReference type="SUPFAM" id="SSF52029">
    <property type="entry name" value="GroEL apical domain-like"/>
    <property type="match status" value="1"/>
</dbReference>
<proteinExistence type="inferred from homology"/>
<dbReference type="GO" id="GO:0005524">
    <property type="term" value="F:ATP binding"/>
    <property type="evidence" value="ECO:0007669"/>
    <property type="project" value="UniProtKB-UniRule"/>
</dbReference>
<dbReference type="AlphaFoldDB" id="A0AB35TZW5"/>
<dbReference type="RefSeq" id="WP_370595300.1">
    <property type="nucleotide sequence ID" value="NZ_JALBUR010000001.1"/>
</dbReference>
<dbReference type="PANTHER" id="PTHR45633">
    <property type="entry name" value="60 KDA HEAT SHOCK PROTEIN, MITOCHONDRIAL"/>
    <property type="match status" value="1"/>
</dbReference>
<accession>A0AB35TZW5</accession>
<keyword evidence="6" id="KW-0963">Cytoplasm</keyword>
<dbReference type="PROSITE" id="PS00296">
    <property type="entry name" value="CHAPERONINS_CPN60"/>
    <property type="match status" value="1"/>
</dbReference>
<dbReference type="InterPro" id="IPR027413">
    <property type="entry name" value="GROEL-like_equatorial_sf"/>
</dbReference>
<evidence type="ECO:0000256" key="5">
    <source>
        <dbReference type="ARBA" id="ARBA00023235"/>
    </source>
</evidence>
<dbReference type="Gene3D" id="3.30.260.10">
    <property type="entry name" value="TCP-1-like chaperonin intermediate domain"/>
    <property type="match status" value="1"/>
</dbReference>
<dbReference type="NCBIfam" id="NF009488">
    <property type="entry name" value="PRK12850.1"/>
    <property type="match status" value="1"/>
</dbReference>
<evidence type="ECO:0000313" key="9">
    <source>
        <dbReference type="EMBL" id="MDX8418618.1"/>
    </source>
</evidence>
<name>A0AB35TZW5_9FIRM</name>
<feature type="binding site" evidence="6">
    <location>
        <begin position="29"/>
        <end position="32"/>
    </location>
    <ligand>
        <name>ATP</name>
        <dbReference type="ChEBI" id="CHEBI:30616"/>
    </ligand>
</feature>
<organism evidence="9 10">
    <name type="scientific">Grylomicrobium aquisgranensis</name>
    <dbReference type="NCBI Taxonomy" id="2926318"/>
    <lineage>
        <taxon>Bacteria</taxon>
        <taxon>Bacillati</taxon>
        <taxon>Bacillota</taxon>
        <taxon>Erysipelotrichia</taxon>
        <taxon>Erysipelotrichales</taxon>
        <taxon>Erysipelotrichaceae</taxon>
        <taxon>Grylomicrobium</taxon>
    </lineage>
</organism>
<feature type="binding site" evidence="6">
    <location>
        <position position="494"/>
    </location>
    <ligand>
        <name>ATP</name>
        <dbReference type="ChEBI" id="CHEBI:30616"/>
    </ligand>
</feature>
<evidence type="ECO:0000256" key="2">
    <source>
        <dbReference type="ARBA" id="ARBA00022741"/>
    </source>
</evidence>
<keyword evidence="4 6" id="KW-0143">Chaperone</keyword>
<keyword evidence="2 6" id="KW-0547">Nucleotide-binding</keyword>
<dbReference type="EC" id="5.6.1.7" evidence="6"/>
<dbReference type="InterPro" id="IPR018370">
    <property type="entry name" value="Chaperonin_Cpn60_CS"/>
</dbReference>
<dbReference type="Proteomes" id="UP001286174">
    <property type="component" value="Unassembled WGS sequence"/>
</dbReference>
<evidence type="ECO:0000256" key="1">
    <source>
        <dbReference type="ARBA" id="ARBA00006607"/>
    </source>
</evidence>
<dbReference type="Pfam" id="PF00118">
    <property type="entry name" value="Cpn60_TCP1"/>
    <property type="match status" value="1"/>
</dbReference>
<sequence>MAKEILYSKDARQKMLDGVNTLADAVKVTLGPKGRNVVLEKSYGSPVITNDGVTIAKEIELEDKFANMGAKLVYEAANNTNDVAGDGTTTATLLTQAMITSGLKAVDKGANPVLMREGMDKAAKAVSAELLKESKQVETNSDVKNIATVSSGNEEIGSIIAEAMEKVGKDGVINVDESKSFETTLEMTEGMQYDKGYVSPYMATDREKMTAELDNPLIMVTDQKINTIQDILPVLEEVVKSNRALLIIADDFDNEVMSTLILNKLRGTFNVVATKAPGFGDNAKNQLGDIAAMTGAVVCAKDLSMNLADVKISDLGSAKKVVVTKDKTTIIDGAGDKNVVAERVAEIKAAIEETKSDYDKKKLQERLGKLTNGVALIKVGATTETELKDKKLRIEDALNATKAAVEEGVVTGGGLALVNAYKAVKGNLKDDVVDVQRGINVVLDSLREPIMQIAENAGFDGNEIFEKQLKEEANVGFNAKTGEWVDMFKAGIIDPTKVTRTALLNAASISGLFITTEAAVAEIPAKEAPAPQQVPQY</sequence>
<dbReference type="HAMAP" id="MF_00600">
    <property type="entry name" value="CH60"/>
    <property type="match status" value="1"/>
</dbReference>
<protein>
    <recommendedName>
        <fullName evidence="6">Chaperonin GroEL</fullName>
        <ecNumber evidence="6">5.6.1.7</ecNumber>
    </recommendedName>
    <alternativeName>
        <fullName evidence="6">60 kDa chaperonin</fullName>
    </alternativeName>
    <alternativeName>
        <fullName evidence="6">Chaperonin-60</fullName>
        <shortName evidence="6">Cpn60</shortName>
    </alternativeName>
</protein>
<comment type="similarity">
    <text evidence="1 6 7">Belongs to the chaperonin (HSP60) family.</text>
</comment>
<gene>
    <name evidence="6 9" type="primary">groL</name>
    <name evidence="6" type="synonym">groEL</name>
    <name evidence="9" type="ORF">MOZ60_00755</name>
</gene>
<keyword evidence="3 6" id="KW-0067">ATP-binding</keyword>
<comment type="function">
    <text evidence="6 8">Together with its co-chaperonin GroES, plays an essential role in assisting protein folding. The GroEL-GroES system forms a nano-cage that allows encapsulation of the non-native substrate proteins and provides a physical environment optimized to promote and accelerate protein folding.</text>
</comment>
<dbReference type="PRINTS" id="PR00298">
    <property type="entry name" value="CHAPERONIN60"/>
</dbReference>
<dbReference type="EMBL" id="JALBUR010000001">
    <property type="protein sequence ID" value="MDX8418618.1"/>
    <property type="molecule type" value="Genomic_DNA"/>
</dbReference>
<evidence type="ECO:0000313" key="10">
    <source>
        <dbReference type="Proteomes" id="UP001286174"/>
    </source>
</evidence>
<comment type="subunit">
    <text evidence="6 8">Forms a cylinder of 14 subunits composed of two heptameric rings stacked back-to-back. Interacts with the co-chaperonin GroES.</text>
</comment>
<dbReference type="InterPro" id="IPR027409">
    <property type="entry name" value="GroEL-like_apical_dom_sf"/>
</dbReference>
<dbReference type="Gene3D" id="1.10.560.10">
    <property type="entry name" value="GroEL-like equatorial domain"/>
    <property type="match status" value="1"/>
</dbReference>
<dbReference type="InterPro" id="IPR027410">
    <property type="entry name" value="TCP-1-like_intermed_sf"/>
</dbReference>
<evidence type="ECO:0000256" key="7">
    <source>
        <dbReference type="RuleBase" id="RU000418"/>
    </source>
</evidence>
<dbReference type="GO" id="GO:0051082">
    <property type="term" value="F:unfolded protein binding"/>
    <property type="evidence" value="ECO:0007669"/>
    <property type="project" value="UniProtKB-UniRule"/>
</dbReference>
<dbReference type="NCBIfam" id="NF009489">
    <property type="entry name" value="PRK12851.1"/>
    <property type="match status" value="1"/>
</dbReference>
<feature type="binding site" evidence="6">
    <location>
        <begin position="86"/>
        <end position="90"/>
    </location>
    <ligand>
        <name>ATP</name>
        <dbReference type="ChEBI" id="CHEBI:30616"/>
    </ligand>
</feature>
<comment type="caution">
    <text evidence="9">The sequence shown here is derived from an EMBL/GenBank/DDBJ whole genome shotgun (WGS) entry which is preliminary data.</text>
</comment>
<evidence type="ECO:0000256" key="6">
    <source>
        <dbReference type="HAMAP-Rule" id="MF_00600"/>
    </source>
</evidence>
<dbReference type="InterPro" id="IPR001844">
    <property type="entry name" value="Cpn60/GroEL"/>
</dbReference>
<dbReference type="SUPFAM" id="SSF48592">
    <property type="entry name" value="GroEL equatorial domain-like"/>
    <property type="match status" value="2"/>
</dbReference>
<dbReference type="NCBIfam" id="TIGR02348">
    <property type="entry name" value="GroEL"/>
    <property type="match status" value="1"/>
</dbReference>
<dbReference type="GO" id="GO:0042026">
    <property type="term" value="P:protein refolding"/>
    <property type="evidence" value="ECO:0007669"/>
    <property type="project" value="UniProtKB-UniRule"/>
</dbReference>
<dbReference type="GO" id="GO:0016853">
    <property type="term" value="F:isomerase activity"/>
    <property type="evidence" value="ECO:0007669"/>
    <property type="project" value="UniProtKB-KW"/>
</dbReference>
<dbReference type="CDD" id="cd03344">
    <property type="entry name" value="GroEL"/>
    <property type="match status" value="1"/>
</dbReference>
<dbReference type="NCBIfam" id="NF000592">
    <property type="entry name" value="PRK00013.1"/>
    <property type="match status" value="1"/>
</dbReference>
<dbReference type="GO" id="GO:0140662">
    <property type="term" value="F:ATP-dependent protein folding chaperone"/>
    <property type="evidence" value="ECO:0007669"/>
    <property type="project" value="InterPro"/>
</dbReference>
<dbReference type="Gene3D" id="3.50.7.10">
    <property type="entry name" value="GroEL"/>
    <property type="match status" value="1"/>
</dbReference>
<dbReference type="FunFam" id="3.50.7.10:FF:000001">
    <property type="entry name" value="60 kDa chaperonin"/>
    <property type="match status" value="1"/>
</dbReference>